<feature type="compositionally biased region" description="Basic and acidic residues" evidence="1">
    <location>
        <begin position="1"/>
        <end position="30"/>
    </location>
</feature>
<feature type="compositionally biased region" description="Basic and acidic residues" evidence="1">
    <location>
        <begin position="117"/>
        <end position="130"/>
    </location>
</feature>
<name>A0A4Z2F5L6_9TELE</name>
<feature type="region of interest" description="Disordered" evidence="1">
    <location>
        <begin position="81"/>
        <end position="177"/>
    </location>
</feature>
<keyword evidence="3" id="KW-1185">Reference proteome</keyword>
<feature type="compositionally biased region" description="Basic residues" evidence="1">
    <location>
        <begin position="101"/>
        <end position="116"/>
    </location>
</feature>
<evidence type="ECO:0000256" key="1">
    <source>
        <dbReference type="SAM" id="MobiDB-lite"/>
    </source>
</evidence>
<evidence type="ECO:0000313" key="3">
    <source>
        <dbReference type="Proteomes" id="UP000314294"/>
    </source>
</evidence>
<feature type="compositionally biased region" description="Polar residues" evidence="1">
    <location>
        <begin position="147"/>
        <end position="157"/>
    </location>
</feature>
<dbReference type="AlphaFoldDB" id="A0A4Z2F5L6"/>
<feature type="region of interest" description="Disordered" evidence="1">
    <location>
        <begin position="1"/>
        <end position="38"/>
    </location>
</feature>
<evidence type="ECO:0000313" key="2">
    <source>
        <dbReference type="EMBL" id="TNN36405.1"/>
    </source>
</evidence>
<accession>A0A4Z2F5L6</accession>
<sequence>MERWRDGEMERKGDQRTEKSWEVSSDEHGIDPTGTTETATCSWTGSTTRARGKSCACNTPNCGCSCSWLRARIENDSFRKLPSAAEPDSPGWGRWGGRNSPNKKGRKRKRKKRKKQKEKEKEEHLQEQHVRPSHPTLRGRERVKSCSFPSAGTTPCSRCTVRNPEHRSGEPHAPNGLLRVPAAAPALRV</sequence>
<comment type="caution">
    <text evidence="2">The sequence shown here is derived from an EMBL/GenBank/DDBJ whole genome shotgun (WGS) entry which is preliminary data.</text>
</comment>
<dbReference type="EMBL" id="SRLO01001623">
    <property type="protein sequence ID" value="TNN36405.1"/>
    <property type="molecule type" value="Genomic_DNA"/>
</dbReference>
<proteinExistence type="predicted"/>
<gene>
    <name evidence="2" type="ORF">EYF80_053436</name>
</gene>
<reference evidence="2 3" key="1">
    <citation type="submission" date="2019-03" db="EMBL/GenBank/DDBJ databases">
        <title>First draft genome of Liparis tanakae, snailfish: a comprehensive survey of snailfish specific genes.</title>
        <authorList>
            <person name="Kim W."/>
            <person name="Song I."/>
            <person name="Jeong J.-H."/>
            <person name="Kim D."/>
            <person name="Kim S."/>
            <person name="Ryu S."/>
            <person name="Song J.Y."/>
            <person name="Lee S.K."/>
        </authorList>
    </citation>
    <scope>NUCLEOTIDE SEQUENCE [LARGE SCALE GENOMIC DNA]</scope>
    <source>
        <tissue evidence="2">Muscle</tissue>
    </source>
</reference>
<dbReference type="Proteomes" id="UP000314294">
    <property type="component" value="Unassembled WGS sequence"/>
</dbReference>
<organism evidence="2 3">
    <name type="scientific">Liparis tanakae</name>
    <name type="common">Tanaka's snailfish</name>
    <dbReference type="NCBI Taxonomy" id="230148"/>
    <lineage>
        <taxon>Eukaryota</taxon>
        <taxon>Metazoa</taxon>
        <taxon>Chordata</taxon>
        <taxon>Craniata</taxon>
        <taxon>Vertebrata</taxon>
        <taxon>Euteleostomi</taxon>
        <taxon>Actinopterygii</taxon>
        <taxon>Neopterygii</taxon>
        <taxon>Teleostei</taxon>
        <taxon>Neoteleostei</taxon>
        <taxon>Acanthomorphata</taxon>
        <taxon>Eupercaria</taxon>
        <taxon>Perciformes</taxon>
        <taxon>Cottioidei</taxon>
        <taxon>Cottales</taxon>
        <taxon>Liparidae</taxon>
        <taxon>Liparis</taxon>
    </lineage>
</organism>
<protein>
    <submittedName>
        <fullName evidence="2">Uncharacterized protein</fullName>
    </submittedName>
</protein>